<keyword evidence="1" id="KW-0812">Transmembrane</keyword>
<dbReference type="Proteomes" id="UP001055580">
    <property type="component" value="Chromosome"/>
</dbReference>
<evidence type="ECO:0000256" key="1">
    <source>
        <dbReference type="SAM" id="Phobius"/>
    </source>
</evidence>
<dbReference type="RefSeq" id="WP_250753967.1">
    <property type="nucleotide sequence ID" value="NZ_CP098401.1"/>
</dbReference>
<keyword evidence="3" id="KW-1185">Reference proteome</keyword>
<proteinExistence type="predicted"/>
<dbReference type="EMBL" id="CP098401">
    <property type="protein sequence ID" value="URW76532.1"/>
    <property type="molecule type" value="Genomic_DNA"/>
</dbReference>
<keyword evidence="1" id="KW-0472">Membrane</keyword>
<gene>
    <name evidence="2" type="ORF">M9980_04760</name>
</gene>
<protein>
    <submittedName>
        <fullName evidence="2">Uncharacterized protein</fullName>
    </submittedName>
</protein>
<reference evidence="2" key="1">
    <citation type="submission" date="2022-05" db="EMBL/GenBank/DDBJ databases">
        <title>Sphingomonas sp. strain RMG20 Genome sequencing and assembly.</title>
        <authorList>
            <person name="Kim I."/>
        </authorList>
    </citation>
    <scope>NUCLEOTIDE SEQUENCE</scope>
    <source>
        <strain evidence="2">RMG20</strain>
    </source>
</reference>
<organism evidence="2 3">
    <name type="scientific">Sphingomonas donggukensis</name>
    <dbReference type="NCBI Taxonomy" id="2949093"/>
    <lineage>
        <taxon>Bacteria</taxon>
        <taxon>Pseudomonadati</taxon>
        <taxon>Pseudomonadota</taxon>
        <taxon>Alphaproteobacteria</taxon>
        <taxon>Sphingomonadales</taxon>
        <taxon>Sphingomonadaceae</taxon>
        <taxon>Sphingomonas</taxon>
    </lineage>
</organism>
<evidence type="ECO:0000313" key="3">
    <source>
        <dbReference type="Proteomes" id="UP001055580"/>
    </source>
</evidence>
<name>A0ABY4TVX6_9SPHN</name>
<sequence>MKLFLVAAIVVLVADMFANHGRIVATMILMLMAFGHVASGMAEALLP</sequence>
<feature type="transmembrane region" description="Helical" evidence="1">
    <location>
        <begin position="28"/>
        <end position="46"/>
    </location>
</feature>
<evidence type="ECO:0000313" key="2">
    <source>
        <dbReference type="EMBL" id="URW76532.1"/>
    </source>
</evidence>
<keyword evidence="1" id="KW-1133">Transmembrane helix</keyword>
<accession>A0ABY4TVX6</accession>